<comment type="pathway">
    <text evidence="1">Cofactor biosynthesis; molybdopterin biosynthesis.</text>
</comment>
<keyword evidence="5" id="KW-0808">Transferase</keyword>
<evidence type="ECO:0000256" key="8">
    <source>
        <dbReference type="ARBA" id="ARBA00029745"/>
    </source>
</evidence>
<comment type="similarity">
    <text evidence="2">Belongs to the MoaE family.</text>
</comment>
<evidence type="ECO:0000256" key="9">
    <source>
        <dbReference type="ARBA" id="ARBA00030407"/>
    </source>
</evidence>
<gene>
    <name evidence="13" type="ORF">B9H00_16080</name>
</gene>
<dbReference type="UniPathway" id="UPA00344"/>
<protein>
    <recommendedName>
        <fullName evidence="4">Molybdopterin synthase catalytic subunit</fullName>
        <ecNumber evidence="3">2.8.1.12</ecNumber>
    </recommendedName>
    <alternativeName>
        <fullName evidence="10">MPT synthase subunit 2</fullName>
    </alternativeName>
    <alternativeName>
        <fullName evidence="8">Molybdenum cofactor biosynthesis protein E</fullName>
    </alternativeName>
    <alternativeName>
        <fullName evidence="9">Molybdopterin-converting factor large subunit</fullName>
    </alternativeName>
    <alternativeName>
        <fullName evidence="11">Molybdopterin-converting factor subunit 2</fullName>
    </alternativeName>
</protein>
<reference evidence="13 14" key="1">
    <citation type="submission" date="2017-05" db="EMBL/GenBank/DDBJ databases">
        <authorList>
            <person name="Song R."/>
            <person name="Chenine A.L."/>
            <person name="Ruprecht R.M."/>
        </authorList>
    </citation>
    <scope>NUCLEOTIDE SEQUENCE [LARGE SCALE GENOMIC DNA]</scope>
    <source>
        <strain evidence="13">SW32</strain>
    </source>
</reference>
<proteinExistence type="inferred from homology"/>
<dbReference type="EC" id="2.8.1.12" evidence="3"/>
<dbReference type="InterPro" id="IPR003448">
    <property type="entry name" value="Mopterin_biosynth_MoaE"/>
</dbReference>
<dbReference type="FunFam" id="3.90.1170.40:FF:000001">
    <property type="entry name" value="Molybdopterin synthase catalytic subunit MoaE"/>
    <property type="match status" value="1"/>
</dbReference>
<evidence type="ECO:0000256" key="1">
    <source>
        <dbReference type="ARBA" id="ARBA00005046"/>
    </source>
</evidence>
<dbReference type="NCBIfam" id="NF007959">
    <property type="entry name" value="PRK10678.1"/>
    <property type="match status" value="1"/>
</dbReference>
<dbReference type="GO" id="GO:0030366">
    <property type="term" value="F:molybdopterin synthase activity"/>
    <property type="evidence" value="ECO:0007669"/>
    <property type="project" value="UniProtKB-EC"/>
</dbReference>
<dbReference type="SUPFAM" id="SSF54690">
    <property type="entry name" value="Molybdopterin synthase subunit MoaE"/>
    <property type="match status" value="1"/>
</dbReference>
<dbReference type="GO" id="GO:0006777">
    <property type="term" value="P:Mo-molybdopterin cofactor biosynthetic process"/>
    <property type="evidence" value="ECO:0007669"/>
    <property type="project" value="UniProtKB-KW"/>
</dbReference>
<name>A0A240USC0_9GAMM</name>
<keyword evidence="6" id="KW-0501">Molybdenum cofactor biosynthesis</keyword>
<evidence type="ECO:0000313" key="13">
    <source>
        <dbReference type="EMBL" id="ART64384.1"/>
    </source>
</evidence>
<evidence type="ECO:0000256" key="11">
    <source>
        <dbReference type="ARBA" id="ARBA00032474"/>
    </source>
</evidence>
<dbReference type="CDD" id="cd00756">
    <property type="entry name" value="MoaE"/>
    <property type="match status" value="1"/>
</dbReference>
<comment type="subunit">
    <text evidence="7">Heterotetramer of 2 MoaD subunits and 2 MoaE subunits. Also stable as homodimer. The enzyme changes between these two forms during catalysis.</text>
</comment>
<dbReference type="AlphaFoldDB" id="A0A240USC0"/>
<dbReference type="EMBL" id="CP021358">
    <property type="protein sequence ID" value="ART64384.1"/>
    <property type="molecule type" value="Genomic_DNA"/>
</dbReference>
<dbReference type="Pfam" id="PF02391">
    <property type="entry name" value="MoaE"/>
    <property type="match status" value="1"/>
</dbReference>
<evidence type="ECO:0000256" key="3">
    <source>
        <dbReference type="ARBA" id="ARBA00011950"/>
    </source>
</evidence>
<evidence type="ECO:0000256" key="2">
    <source>
        <dbReference type="ARBA" id="ARBA00005426"/>
    </source>
</evidence>
<evidence type="ECO:0000256" key="6">
    <source>
        <dbReference type="ARBA" id="ARBA00023150"/>
    </source>
</evidence>
<evidence type="ECO:0000256" key="10">
    <source>
        <dbReference type="ARBA" id="ARBA00030781"/>
    </source>
</evidence>
<dbReference type="KEGG" id="kma:B9H00_16080"/>
<evidence type="ECO:0000256" key="5">
    <source>
        <dbReference type="ARBA" id="ARBA00022679"/>
    </source>
</evidence>
<dbReference type="InterPro" id="IPR036563">
    <property type="entry name" value="MoaE_sf"/>
</dbReference>
<dbReference type="RefSeq" id="WP_086901508.1">
    <property type="nucleotide sequence ID" value="NZ_CP021358.1"/>
</dbReference>
<sequence>MITIQHEPFDIGALYRRLSDGCHSTGAVVSFVGRVRDFNESPEVTALTLEHYPGMTERALEEVVERAQQRWQINDAIVVHRIGYMTPGDDIVAVLVSTAHRHAAFEACAFIMDFLKTSAPFWKKEHTTKGDYWVSERESDLASLKRWEQQ</sequence>
<evidence type="ECO:0000313" key="14">
    <source>
        <dbReference type="Proteomes" id="UP000194457"/>
    </source>
</evidence>
<accession>A0A240USC0</accession>
<dbReference type="OrthoDB" id="9803224at2"/>
<evidence type="ECO:0000256" key="7">
    <source>
        <dbReference type="ARBA" id="ARBA00026066"/>
    </source>
</evidence>
<dbReference type="PANTHER" id="PTHR23404">
    <property type="entry name" value="MOLYBDOPTERIN SYNTHASE RELATED"/>
    <property type="match status" value="1"/>
</dbReference>
<organism evidence="13 14">
    <name type="scientific">Kushneria marisflavi</name>
    <dbReference type="NCBI Taxonomy" id="157779"/>
    <lineage>
        <taxon>Bacteria</taxon>
        <taxon>Pseudomonadati</taxon>
        <taxon>Pseudomonadota</taxon>
        <taxon>Gammaproteobacteria</taxon>
        <taxon>Oceanospirillales</taxon>
        <taxon>Halomonadaceae</taxon>
        <taxon>Kushneria</taxon>
    </lineage>
</organism>
<comment type="catalytic activity">
    <reaction evidence="12">
        <text>2 [molybdopterin-synthase sulfur-carrier protein]-C-terminal-Gly-aminoethanethioate + cyclic pyranopterin phosphate + H2O = molybdopterin + 2 [molybdopterin-synthase sulfur-carrier protein]-C-terminal Gly-Gly + 2 H(+)</text>
        <dbReference type="Rhea" id="RHEA:26333"/>
        <dbReference type="Rhea" id="RHEA-COMP:12202"/>
        <dbReference type="Rhea" id="RHEA-COMP:19907"/>
        <dbReference type="ChEBI" id="CHEBI:15377"/>
        <dbReference type="ChEBI" id="CHEBI:15378"/>
        <dbReference type="ChEBI" id="CHEBI:58698"/>
        <dbReference type="ChEBI" id="CHEBI:59648"/>
        <dbReference type="ChEBI" id="CHEBI:90778"/>
        <dbReference type="ChEBI" id="CHEBI:232372"/>
        <dbReference type="EC" id="2.8.1.12"/>
    </reaction>
</comment>
<dbReference type="Proteomes" id="UP000194457">
    <property type="component" value="Chromosome"/>
</dbReference>
<dbReference type="Gene3D" id="3.90.1170.40">
    <property type="entry name" value="Molybdopterin biosynthesis MoaE subunit"/>
    <property type="match status" value="1"/>
</dbReference>
<evidence type="ECO:0000256" key="4">
    <source>
        <dbReference type="ARBA" id="ARBA00013858"/>
    </source>
</evidence>
<evidence type="ECO:0000256" key="12">
    <source>
        <dbReference type="ARBA" id="ARBA00049878"/>
    </source>
</evidence>
<keyword evidence="14" id="KW-1185">Reference proteome</keyword>